<dbReference type="SUPFAM" id="SSF52833">
    <property type="entry name" value="Thioredoxin-like"/>
    <property type="match status" value="1"/>
</dbReference>
<evidence type="ECO:0000256" key="1">
    <source>
        <dbReference type="SAM" id="SignalP"/>
    </source>
</evidence>
<dbReference type="HOGENOM" id="CLU_1142028_0_0_10"/>
<reference evidence="2 3" key="1">
    <citation type="journal article" date="2014" name="Curr. Microbiol.">
        <title>Spirosoma radiotolerans sp. nov., a gamma-radiation-resistant bacterium isolated from gamma ray-irradiated soil.</title>
        <authorList>
            <person name="Lee J.J."/>
            <person name="Srinivasan S."/>
            <person name="Lim S."/>
            <person name="Joe M."/>
            <person name="Im S."/>
            <person name="Bae S.I."/>
            <person name="Park K.R."/>
            <person name="Han J.H."/>
            <person name="Park S.H."/>
            <person name="Joo B.M."/>
            <person name="Park S.J."/>
            <person name="Kim M.K."/>
        </authorList>
    </citation>
    <scope>NUCLEOTIDE SEQUENCE [LARGE SCALE GENOMIC DNA]</scope>
    <source>
        <strain evidence="2 3">DG5A</strain>
    </source>
</reference>
<dbReference type="RefSeq" id="WP_046376313.1">
    <property type="nucleotide sequence ID" value="NZ_CP010429.1"/>
</dbReference>
<dbReference type="PANTHER" id="PTHR11781:SF22">
    <property type="entry name" value="TYPE I IODOTHYRONINE DEIODINASE"/>
    <property type="match status" value="1"/>
</dbReference>
<dbReference type="InterPro" id="IPR036249">
    <property type="entry name" value="Thioredoxin-like_sf"/>
</dbReference>
<evidence type="ECO:0000313" key="3">
    <source>
        <dbReference type="Proteomes" id="UP000033054"/>
    </source>
</evidence>
<feature type="signal peptide" evidence="1">
    <location>
        <begin position="1"/>
        <end position="20"/>
    </location>
</feature>
<dbReference type="KEGG" id="srd:SD10_07095"/>
<dbReference type="OrthoDB" id="822198at2"/>
<keyword evidence="3" id="KW-1185">Reference proteome</keyword>
<keyword evidence="1" id="KW-0732">Signal</keyword>
<accession>A0A0E3ZTQ8</accession>
<feature type="chain" id="PRO_5002416892" description="Thioredoxin domain-containing protein" evidence="1">
    <location>
        <begin position="21"/>
        <end position="243"/>
    </location>
</feature>
<evidence type="ECO:0000313" key="2">
    <source>
        <dbReference type="EMBL" id="AKD54710.1"/>
    </source>
</evidence>
<organism evidence="2 3">
    <name type="scientific">Spirosoma radiotolerans</name>
    <dbReference type="NCBI Taxonomy" id="1379870"/>
    <lineage>
        <taxon>Bacteria</taxon>
        <taxon>Pseudomonadati</taxon>
        <taxon>Bacteroidota</taxon>
        <taxon>Cytophagia</taxon>
        <taxon>Cytophagales</taxon>
        <taxon>Cytophagaceae</taxon>
        <taxon>Spirosoma</taxon>
    </lineage>
</organism>
<dbReference type="PANTHER" id="PTHR11781">
    <property type="entry name" value="IODOTHYRONINE DEIODINASE"/>
    <property type="match status" value="1"/>
</dbReference>
<dbReference type="GO" id="GO:0004800">
    <property type="term" value="F:thyroxine 5'-deiodinase activity"/>
    <property type="evidence" value="ECO:0007669"/>
    <property type="project" value="InterPro"/>
</dbReference>
<dbReference type="Proteomes" id="UP000033054">
    <property type="component" value="Chromosome"/>
</dbReference>
<sequence>MTLISYLSGLLLLLSLSSCSTNHITQNNQKQSLTDGAKVDLPLSAGINNNYRDFNKIGYQKGDKIKNVTLLSIDGETVNFAKVMANNKPLLLISGSYTCDISRRNIPDINALTVRYKDRANVYLVYTIDAHPSDVVSPYSKNNRIEIAPANTRDQVEASQPKTYSERKLLARKWQQRNNLLAPVLVDNPTNDFWLAFGQAPNMAFLINPDGTVYYKQVWFKFVDLNESLKGWFSNQSKNTTSP</sequence>
<dbReference type="Gene3D" id="3.40.30.10">
    <property type="entry name" value="Glutaredoxin"/>
    <property type="match status" value="1"/>
</dbReference>
<evidence type="ECO:0008006" key="4">
    <source>
        <dbReference type="Google" id="ProtNLM"/>
    </source>
</evidence>
<name>A0A0E3ZTQ8_9BACT</name>
<dbReference type="InterPro" id="IPR000643">
    <property type="entry name" value="Iodothyronine_deiodinase"/>
</dbReference>
<dbReference type="Pfam" id="PF00837">
    <property type="entry name" value="T4_deiodinase"/>
    <property type="match status" value="1"/>
</dbReference>
<dbReference type="AlphaFoldDB" id="A0A0E3ZTQ8"/>
<dbReference type="STRING" id="1379870.SD10_07095"/>
<dbReference type="EMBL" id="CP010429">
    <property type="protein sequence ID" value="AKD54710.1"/>
    <property type="molecule type" value="Genomic_DNA"/>
</dbReference>
<dbReference type="PATRIC" id="fig|1379870.5.peg.1542"/>
<gene>
    <name evidence="2" type="ORF">SD10_07095</name>
</gene>
<proteinExistence type="predicted"/>
<protein>
    <recommendedName>
        <fullName evidence="4">Thioredoxin domain-containing protein</fullName>
    </recommendedName>
</protein>